<evidence type="ECO:0000313" key="1">
    <source>
        <dbReference type="EMBL" id="KAJ9055199.1"/>
    </source>
</evidence>
<reference evidence="1" key="1">
    <citation type="submission" date="2022-04" db="EMBL/GenBank/DDBJ databases">
        <title>Genome of the entomopathogenic fungus Entomophthora muscae.</title>
        <authorList>
            <person name="Elya C."/>
            <person name="Lovett B.R."/>
            <person name="Lee E."/>
            <person name="Macias A.M."/>
            <person name="Hajek A.E."/>
            <person name="De Bivort B.L."/>
            <person name="Kasson M.T."/>
            <person name="De Fine Licht H.H."/>
            <person name="Stajich J.E."/>
        </authorList>
    </citation>
    <scope>NUCLEOTIDE SEQUENCE</scope>
    <source>
        <strain evidence="1">Berkeley</strain>
    </source>
</reference>
<accession>A0ACC2RYR3</accession>
<evidence type="ECO:0000313" key="2">
    <source>
        <dbReference type="Proteomes" id="UP001165960"/>
    </source>
</evidence>
<proteinExistence type="predicted"/>
<gene>
    <name evidence="1" type="ORF">DSO57_1006553</name>
</gene>
<sequence>MSSQEFPNALVLQYAHPAAPTVNFPKLFKRLTVLKVLNAFDCPTTRRDSRELMQHLPSLTEMGVAIVGVCEQPLGSQGFVDSSQWDCELYLDMYKNVCRAQLPVGPDQKITAFRRHRRRSLFRLGGTYLVTPEFNVLYAHEPKDITDIPSIVSILHLCQIATSINPTYASFPADFHPTNDRTSLRKSWGTLRKSISKQSLAI</sequence>
<name>A0ACC2RYR3_9FUNG</name>
<comment type="caution">
    <text evidence="1">The sequence shown here is derived from an EMBL/GenBank/DDBJ whole genome shotgun (WGS) entry which is preliminary data.</text>
</comment>
<organism evidence="1 2">
    <name type="scientific">Entomophthora muscae</name>
    <dbReference type="NCBI Taxonomy" id="34485"/>
    <lineage>
        <taxon>Eukaryota</taxon>
        <taxon>Fungi</taxon>
        <taxon>Fungi incertae sedis</taxon>
        <taxon>Zoopagomycota</taxon>
        <taxon>Entomophthoromycotina</taxon>
        <taxon>Entomophthoromycetes</taxon>
        <taxon>Entomophthorales</taxon>
        <taxon>Entomophthoraceae</taxon>
        <taxon>Entomophthora</taxon>
    </lineage>
</organism>
<keyword evidence="2" id="KW-1185">Reference proteome</keyword>
<protein>
    <submittedName>
        <fullName evidence="1">Uncharacterized protein</fullName>
    </submittedName>
</protein>
<dbReference type="EMBL" id="QTSX02006408">
    <property type="protein sequence ID" value="KAJ9055199.1"/>
    <property type="molecule type" value="Genomic_DNA"/>
</dbReference>
<dbReference type="Proteomes" id="UP001165960">
    <property type="component" value="Unassembled WGS sequence"/>
</dbReference>